<name>A0A2L1GMB1_9BACT</name>
<reference evidence="1 2" key="1">
    <citation type="journal article" date="2018" name="MBio">
        <title>Insights into the evolution of host association through the isolation and characterization of a novel human periodontal pathobiont, Desulfobulbus oralis.</title>
        <authorList>
            <person name="Cross K.L."/>
            <person name="Chirania P."/>
            <person name="Xiong W."/>
            <person name="Beall C.J."/>
            <person name="Elkins J.G."/>
            <person name="Giannone R.J."/>
            <person name="Griffen A.L."/>
            <person name="Guss A.M."/>
            <person name="Hettich R.L."/>
            <person name="Joshi S.S."/>
            <person name="Mokrzan E.M."/>
            <person name="Martin R.K."/>
            <person name="Zhulin I.B."/>
            <person name="Leys E.J."/>
            <person name="Podar M."/>
        </authorList>
    </citation>
    <scope>NUCLEOTIDE SEQUENCE [LARGE SCALE GENOMIC DNA]</scope>
    <source>
        <strain evidence="1 2">ORNL</strain>
    </source>
</reference>
<evidence type="ECO:0000313" key="2">
    <source>
        <dbReference type="Proteomes" id="UP000239867"/>
    </source>
</evidence>
<dbReference type="EMBL" id="CP021255">
    <property type="protein sequence ID" value="AVD70821.1"/>
    <property type="molecule type" value="Genomic_DNA"/>
</dbReference>
<dbReference type="PANTHER" id="PTHR30087">
    <property type="entry name" value="INNER MEMBRANE PROTEIN"/>
    <property type="match status" value="1"/>
</dbReference>
<accession>A0A2L1GMB1</accession>
<dbReference type="OrthoDB" id="495783at2"/>
<dbReference type="InterPro" id="IPR007553">
    <property type="entry name" value="2-thiour_desulf"/>
</dbReference>
<organism evidence="1 2">
    <name type="scientific">Desulfobulbus oralis</name>
    <dbReference type="NCBI Taxonomy" id="1986146"/>
    <lineage>
        <taxon>Bacteria</taxon>
        <taxon>Pseudomonadati</taxon>
        <taxon>Thermodesulfobacteriota</taxon>
        <taxon>Desulfobulbia</taxon>
        <taxon>Desulfobulbales</taxon>
        <taxon>Desulfobulbaceae</taxon>
        <taxon>Desulfobulbus</taxon>
    </lineage>
</organism>
<keyword evidence="2" id="KW-1185">Reference proteome</keyword>
<sequence>MKTQAPCLVSACLLGLCTRYDGRCKRNDACLDALAGRPYLPICPEQLGGLPTPRPAASILGGNGHDVLAARARVLDIHGRDLSAAFIQGARMTLALARMQRIELALLKADSPSCGSEAPGIGVAAALLAQAGIRIISF</sequence>
<dbReference type="KEGG" id="deo:CAY53_04435"/>
<dbReference type="PANTHER" id="PTHR30087:SF1">
    <property type="entry name" value="HYPOTHETICAL CYTOSOLIC PROTEIN"/>
    <property type="match status" value="1"/>
</dbReference>
<proteinExistence type="predicted"/>
<dbReference type="AlphaFoldDB" id="A0A2L1GMB1"/>
<dbReference type="RefSeq" id="WP_104936108.1">
    <property type="nucleotide sequence ID" value="NZ_CP021255.1"/>
</dbReference>
<evidence type="ECO:0000313" key="1">
    <source>
        <dbReference type="EMBL" id="AVD70821.1"/>
    </source>
</evidence>
<protein>
    <submittedName>
        <fullName evidence="1">Uncharacterized protein</fullName>
    </submittedName>
</protein>
<dbReference type="Pfam" id="PF04463">
    <property type="entry name" value="2-thiour_desulf"/>
    <property type="match status" value="1"/>
</dbReference>
<gene>
    <name evidence="1" type="ORF">CAY53_04435</name>
</gene>
<dbReference type="Proteomes" id="UP000239867">
    <property type="component" value="Chromosome"/>
</dbReference>